<evidence type="ECO:0000313" key="4">
    <source>
        <dbReference type="Proteomes" id="UP000284779"/>
    </source>
</evidence>
<dbReference type="FunFam" id="3.20.20.380:FF:000001">
    <property type="entry name" value="Copper homeostasis protein CutC"/>
    <property type="match status" value="1"/>
</dbReference>
<sequence length="257" mass="28968">MSKYILEVCVDSVESAISAYNGGATRIELCSNLVIGGTTPDLELFKTIRNHIQIPINVMIRPRYGDFCYTEYEHEIMCRQVENFKNEGADAVVIGSLNIDGTLNEKQMKELIKEAGQCKITLHRAFDMCKDYFQTMEEAIKLGVDTILTSGGKQNCIVGAETIRNLVEQAEGRIEILVGAGVSQNNIAELIKRTKTKSFHMSGKTIIESIMKYRNPDVFMGLPGISEYKKYQTDEKIIKQVVEILQRNIESKTQIQE</sequence>
<comment type="caution">
    <text evidence="2">Once thought to be involved in copper homeostasis, experiments in E.coli have shown this is not the case.</text>
</comment>
<dbReference type="PANTHER" id="PTHR12598:SF0">
    <property type="entry name" value="COPPER HOMEOSTASIS PROTEIN CUTC HOMOLOG"/>
    <property type="match status" value="1"/>
</dbReference>
<keyword evidence="2" id="KW-0963">Cytoplasm</keyword>
<dbReference type="PANTHER" id="PTHR12598">
    <property type="entry name" value="COPPER HOMEOSTASIS PROTEIN CUTC"/>
    <property type="match status" value="1"/>
</dbReference>
<dbReference type="EMBL" id="QSFD01000001">
    <property type="protein sequence ID" value="RHA20879.1"/>
    <property type="molecule type" value="Genomic_DNA"/>
</dbReference>
<dbReference type="Proteomes" id="UP000284779">
    <property type="component" value="Unassembled WGS sequence"/>
</dbReference>
<evidence type="ECO:0000256" key="2">
    <source>
        <dbReference type="HAMAP-Rule" id="MF_00795"/>
    </source>
</evidence>
<dbReference type="Pfam" id="PF03932">
    <property type="entry name" value="CutC"/>
    <property type="match status" value="1"/>
</dbReference>
<dbReference type="HAMAP" id="MF_00795">
    <property type="entry name" value="CutC"/>
    <property type="match status" value="1"/>
</dbReference>
<dbReference type="SUPFAM" id="SSF110395">
    <property type="entry name" value="CutC-like"/>
    <property type="match status" value="1"/>
</dbReference>
<dbReference type="RefSeq" id="WP_117969354.1">
    <property type="nucleotide sequence ID" value="NZ_CAUBDO010000013.1"/>
</dbReference>
<evidence type="ECO:0000256" key="1">
    <source>
        <dbReference type="ARBA" id="ARBA00007768"/>
    </source>
</evidence>
<accession>A0A413RDR0</accession>
<comment type="subcellular location">
    <subcellularLocation>
        <location evidence="2">Cytoplasm</location>
    </subcellularLocation>
</comment>
<comment type="caution">
    <text evidence="3">The sequence shown here is derived from an EMBL/GenBank/DDBJ whole genome shotgun (WGS) entry which is preliminary data.</text>
</comment>
<protein>
    <recommendedName>
        <fullName evidence="2">PF03932 family protein CutC</fullName>
    </recommendedName>
</protein>
<dbReference type="Gene3D" id="3.20.20.380">
    <property type="entry name" value="Copper homeostasis (CutC) domain"/>
    <property type="match status" value="1"/>
</dbReference>
<organism evidence="3 4">
    <name type="scientific">Eubacterium ventriosum</name>
    <dbReference type="NCBI Taxonomy" id="39496"/>
    <lineage>
        <taxon>Bacteria</taxon>
        <taxon>Bacillati</taxon>
        <taxon>Bacillota</taxon>
        <taxon>Clostridia</taxon>
        <taxon>Eubacteriales</taxon>
        <taxon>Eubacteriaceae</taxon>
        <taxon>Eubacterium</taxon>
    </lineage>
</organism>
<evidence type="ECO:0000313" key="3">
    <source>
        <dbReference type="EMBL" id="RHA20879.1"/>
    </source>
</evidence>
<gene>
    <name evidence="2" type="primary">cutC</name>
    <name evidence="3" type="ORF">DW944_01535</name>
</gene>
<dbReference type="AlphaFoldDB" id="A0A413RDR0"/>
<name>A0A413RDR0_9FIRM</name>
<keyword evidence="4" id="KW-1185">Reference proteome</keyword>
<comment type="similarity">
    <text evidence="1 2">Belongs to the CutC family.</text>
</comment>
<dbReference type="InterPro" id="IPR005627">
    <property type="entry name" value="CutC-like"/>
</dbReference>
<dbReference type="GO" id="GO:0005507">
    <property type="term" value="F:copper ion binding"/>
    <property type="evidence" value="ECO:0007669"/>
    <property type="project" value="TreeGrafter"/>
</dbReference>
<dbReference type="CDD" id="cd00945">
    <property type="entry name" value="Aldolase_Class_I"/>
    <property type="match status" value="1"/>
</dbReference>
<reference evidence="3 4" key="1">
    <citation type="submission" date="2018-08" db="EMBL/GenBank/DDBJ databases">
        <title>A genome reference for cultivated species of the human gut microbiota.</title>
        <authorList>
            <person name="Zou Y."/>
            <person name="Xue W."/>
            <person name="Luo G."/>
        </authorList>
    </citation>
    <scope>NUCLEOTIDE SEQUENCE [LARGE SCALE GENOMIC DNA]</scope>
    <source>
        <strain evidence="3 4">AM44-11BH</strain>
    </source>
</reference>
<dbReference type="GO" id="GO:0005737">
    <property type="term" value="C:cytoplasm"/>
    <property type="evidence" value="ECO:0007669"/>
    <property type="project" value="UniProtKB-SubCell"/>
</dbReference>
<dbReference type="InterPro" id="IPR036822">
    <property type="entry name" value="CutC-like_dom_sf"/>
</dbReference>
<proteinExistence type="inferred from homology"/>